<gene>
    <name evidence="4" type="ORF">WJX73_004433</name>
</gene>
<dbReference type="GO" id="GO:0050821">
    <property type="term" value="P:protein stabilization"/>
    <property type="evidence" value="ECO:0007669"/>
    <property type="project" value="TreeGrafter"/>
</dbReference>
<evidence type="ECO:0000313" key="4">
    <source>
        <dbReference type="EMBL" id="KAK9795573.1"/>
    </source>
</evidence>
<comment type="caution">
    <text evidence="4">The sequence shown here is derived from an EMBL/GenBank/DDBJ whole genome shotgun (WGS) entry which is preliminary data.</text>
</comment>
<sequence>MSDEKQTLVKDDSVEAEDAVKTREAAEQAQALDKLTDKVEDKELDQGRVQKAMAELAESQQQQREAQRLRQKELAAVKLQKEDIELVAYECEIDKKAAEAQLRQHRGDVKATLIAFL</sequence>
<evidence type="ECO:0000259" key="3">
    <source>
        <dbReference type="Pfam" id="PF19026"/>
    </source>
</evidence>
<name>A0AAW1NX44_9CHLO</name>
<dbReference type="CDD" id="cd14361">
    <property type="entry name" value="UBA_HYPK"/>
    <property type="match status" value="1"/>
</dbReference>
<dbReference type="PANTHER" id="PTHR31184:SF2">
    <property type="entry name" value="HUNTINGTIN-INTERACTING PROTEIN K"/>
    <property type="match status" value="1"/>
</dbReference>
<evidence type="ECO:0000256" key="2">
    <source>
        <dbReference type="SAM" id="MobiDB-lite"/>
    </source>
</evidence>
<evidence type="ECO:0000256" key="1">
    <source>
        <dbReference type="SAM" id="Coils"/>
    </source>
</evidence>
<dbReference type="EMBL" id="JALJOQ010000126">
    <property type="protein sequence ID" value="KAK9795573.1"/>
    <property type="molecule type" value="Genomic_DNA"/>
</dbReference>
<feature type="region of interest" description="Disordered" evidence="2">
    <location>
        <begin position="1"/>
        <end position="25"/>
    </location>
</feature>
<proteinExistence type="predicted"/>
<keyword evidence="1" id="KW-0175">Coiled coil</keyword>
<dbReference type="AlphaFoldDB" id="A0AAW1NX44"/>
<feature type="domain" description="Nascent polypeptide-associated complex subunit alpha-like UBA" evidence="3">
    <location>
        <begin position="77"/>
        <end position="117"/>
    </location>
</feature>
<keyword evidence="5" id="KW-1185">Reference proteome</keyword>
<dbReference type="InterPro" id="IPR044034">
    <property type="entry name" value="NAC-like_UBA"/>
</dbReference>
<dbReference type="Proteomes" id="UP001465755">
    <property type="component" value="Unassembled WGS sequence"/>
</dbReference>
<protein>
    <recommendedName>
        <fullName evidence="3">Nascent polypeptide-associated complex subunit alpha-like UBA domain-containing protein</fullName>
    </recommendedName>
</protein>
<feature type="coiled-coil region" evidence="1">
    <location>
        <begin position="25"/>
        <end position="72"/>
    </location>
</feature>
<dbReference type="Pfam" id="PF19026">
    <property type="entry name" value="UBA_HYPK"/>
    <property type="match status" value="1"/>
</dbReference>
<dbReference type="PANTHER" id="PTHR31184">
    <property type="entry name" value="HUNTINGTIN-INTERACTING PROTEIN K FAMILY MEMBER"/>
    <property type="match status" value="1"/>
</dbReference>
<reference evidence="4 5" key="1">
    <citation type="journal article" date="2024" name="Nat. Commun.">
        <title>Phylogenomics reveals the evolutionary origins of lichenization in chlorophyte algae.</title>
        <authorList>
            <person name="Puginier C."/>
            <person name="Libourel C."/>
            <person name="Otte J."/>
            <person name="Skaloud P."/>
            <person name="Haon M."/>
            <person name="Grisel S."/>
            <person name="Petersen M."/>
            <person name="Berrin J.G."/>
            <person name="Delaux P.M."/>
            <person name="Dal Grande F."/>
            <person name="Keller J."/>
        </authorList>
    </citation>
    <scope>NUCLEOTIDE SEQUENCE [LARGE SCALE GENOMIC DNA]</scope>
    <source>
        <strain evidence="4 5">SAG 2036</strain>
    </source>
</reference>
<dbReference type="InterPro" id="IPR052617">
    <property type="entry name" value="Huntingtin-int_K"/>
</dbReference>
<accession>A0AAW1NX44</accession>
<evidence type="ECO:0000313" key="5">
    <source>
        <dbReference type="Proteomes" id="UP001465755"/>
    </source>
</evidence>
<dbReference type="InterPro" id="IPR038922">
    <property type="entry name" value="HYPK_UBA"/>
</dbReference>
<organism evidence="4 5">
    <name type="scientific">Symbiochloris irregularis</name>
    <dbReference type="NCBI Taxonomy" id="706552"/>
    <lineage>
        <taxon>Eukaryota</taxon>
        <taxon>Viridiplantae</taxon>
        <taxon>Chlorophyta</taxon>
        <taxon>core chlorophytes</taxon>
        <taxon>Trebouxiophyceae</taxon>
        <taxon>Trebouxiales</taxon>
        <taxon>Trebouxiaceae</taxon>
        <taxon>Symbiochloris</taxon>
    </lineage>
</organism>